<reference evidence="6 7" key="1">
    <citation type="submission" date="2018-05" db="EMBL/GenBank/DDBJ databases">
        <title>Rhodoferax soyangensis sp.nov., isolated from an oligotrophic freshwater lake.</title>
        <authorList>
            <person name="Park M."/>
        </authorList>
    </citation>
    <scope>NUCLEOTIDE SEQUENCE [LARGE SCALE GENOMIC DNA]</scope>
    <source>
        <strain evidence="6 7">IMCC26218</strain>
    </source>
</reference>
<evidence type="ECO:0000256" key="4">
    <source>
        <dbReference type="ARBA" id="ARBA00023172"/>
    </source>
</evidence>
<feature type="domain" description="Tyr recombinase" evidence="5">
    <location>
        <begin position="211"/>
        <end position="384"/>
    </location>
</feature>
<evidence type="ECO:0000313" key="6">
    <source>
        <dbReference type="EMBL" id="RFO97632.1"/>
    </source>
</evidence>
<dbReference type="Pfam" id="PF00589">
    <property type="entry name" value="Phage_integrase"/>
    <property type="match status" value="1"/>
</dbReference>
<dbReference type="InterPro" id="IPR053876">
    <property type="entry name" value="Phage_int_M"/>
</dbReference>
<evidence type="ECO:0000256" key="2">
    <source>
        <dbReference type="ARBA" id="ARBA00022908"/>
    </source>
</evidence>
<gene>
    <name evidence="6" type="ORF">DIC66_07155</name>
</gene>
<dbReference type="Pfam" id="PF22022">
    <property type="entry name" value="Phage_int_M"/>
    <property type="match status" value="1"/>
</dbReference>
<evidence type="ECO:0000313" key="7">
    <source>
        <dbReference type="Proteomes" id="UP000260665"/>
    </source>
</evidence>
<dbReference type="InterPro" id="IPR010998">
    <property type="entry name" value="Integrase_recombinase_N"/>
</dbReference>
<name>A0A3E1RF21_9BURK</name>
<dbReference type="OrthoDB" id="9775880at2"/>
<dbReference type="CDD" id="cd00801">
    <property type="entry name" value="INT_P4_C"/>
    <property type="match status" value="1"/>
</dbReference>
<keyword evidence="4" id="KW-0233">DNA recombination</keyword>
<protein>
    <submittedName>
        <fullName evidence="6">Integrase</fullName>
    </submittedName>
</protein>
<comment type="caution">
    <text evidence="6">The sequence shown here is derived from an EMBL/GenBank/DDBJ whole genome shotgun (WGS) entry which is preliminary data.</text>
</comment>
<dbReference type="InterPro" id="IPR038488">
    <property type="entry name" value="Integrase_DNA-bd_sf"/>
</dbReference>
<dbReference type="GO" id="GO:0003677">
    <property type="term" value="F:DNA binding"/>
    <property type="evidence" value="ECO:0007669"/>
    <property type="project" value="UniProtKB-KW"/>
</dbReference>
<dbReference type="InterPro" id="IPR025166">
    <property type="entry name" value="Integrase_DNA_bind_dom"/>
</dbReference>
<dbReference type="Gene3D" id="1.10.443.10">
    <property type="entry name" value="Intergrase catalytic core"/>
    <property type="match status" value="1"/>
</dbReference>
<dbReference type="GO" id="GO:0015074">
    <property type="term" value="P:DNA integration"/>
    <property type="evidence" value="ECO:0007669"/>
    <property type="project" value="UniProtKB-KW"/>
</dbReference>
<evidence type="ECO:0000256" key="3">
    <source>
        <dbReference type="ARBA" id="ARBA00023125"/>
    </source>
</evidence>
<dbReference type="Gene3D" id="3.30.160.390">
    <property type="entry name" value="Integrase, DNA-binding domain"/>
    <property type="match status" value="1"/>
</dbReference>
<organism evidence="6 7">
    <name type="scientific">Rhodoferax lacus</name>
    <dbReference type="NCBI Taxonomy" id="2184758"/>
    <lineage>
        <taxon>Bacteria</taxon>
        <taxon>Pseudomonadati</taxon>
        <taxon>Pseudomonadota</taxon>
        <taxon>Betaproteobacteria</taxon>
        <taxon>Burkholderiales</taxon>
        <taxon>Comamonadaceae</taxon>
        <taxon>Rhodoferax</taxon>
    </lineage>
</organism>
<keyword evidence="3" id="KW-0238">DNA-binding</keyword>
<accession>A0A3E1RF21</accession>
<dbReference type="InterPro" id="IPR013762">
    <property type="entry name" value="Integrase-like_cat_sf"/>
</dbReference>
<evidence type="ECO:0000259" key="5">
    <source>
        <dbReference type="PROSITE" id="PS51898"/>
    </source>
</evidence>
<dbReference type="Gene3D" id="1.10.150.130">
    <property type="match status" value="1"/>
</dbReference>
<dbReference type="RefSeq" id="WP_117175501.1">
    <property type="nucleotide sequence ID" value="NZ_QFZK01000003.1"/>
</dbReference>
<keyword evidence="2" id="KW-0229">DNA integration</keyword>
<dbReference type="SUPFAM" id="SSF56349">
    <property type="entry name" value="DNA breaking-rejoining enzymes"/>
    <property type="match status" value="1"/>
</dbReference>
<dbReference type="PROSITE" id="PS51898">
    <property type="entry name" value="TYR_RECOMBINASE"/>
    <property type="match status" value="1"/>
</dbReference>
<dbReference type="PANTHER" id="PTHR30629">
    <property type="entry name" value="PROPHAGE INTEGRASE"/>
    <property type="match status" value="1"/>
</dbReference>
<keyword evidence="7" id="KW-1185">Reference proteome</keyword>
<dbReference type="PANTHER" id="PTHR30629:SF2">
    <property type="entry name" value="PROPHAGE INTEGRASE INTS-RELATED"/>
    <property type="match status" value="1"/>
</dbReference>
<dbReference type="InterPro" id="IPR002104">
    <property type="entry name" value="Integrase_catalytic"/>
</dbReference>
<comment type="similarity">
    <text evidence="1">Belongs to the 'phage' integrase family.</text>
</comment>
<dbReference type="Pfam" id="PF13356">
    <property type="entry name" value="Arm-DNA-bind_3"/>
    <property type="match status" value="1"/>
</dbReference>
<dbReference type="EMBL" id="QFZK01000003">
    <property type="protein sequence ID" value="RFO97632.1"/>
    <property type="molecule type" value="Genomic_DNA"/>
</dbReference>
<sequence length="406" mass="44771">MPKIAKPLTAIEVKRLQAPGLHAVGTVPGLHLSIGKSGSSSWILRTKVGDKRKDIGLGGYPAIPLAEAHANARQALQSIKEGVDPVADKKAKRNAIEWTFKTCALAYIESHKPSWSNPKHGQQWENTLATYVYPHFGDKHVKDVDIADVTTAIRPNWATKNETMVRVRNRIELVLSWAAAQGYRPRGLNPAAWRGNLDQVLPKPSKVNNRKHHGAIPIADMFEFMVTLGGVGGTSARCLEFVILTASRSGEARGATWSEVALDSGVWTIPAERMKGRRPHRVPLSAEALALLNGLVRFEDTDLLFPGRDGKKPLSDMSLTAVMRRLKLTSVPHGFRSTFSDWVAERTSYPSEVREMALAHAIGNDTEAAYRRGDLFDKRRNLMTDWAAYLKTKPVTANNVVNIKAA</sequence>
<dbReference type="AlphaFoldDB" id="A0A3E1RF21"/>
<proteinExistence type="inferred from homology"/>
<evidence type="ECO:0000256" key="1">
    <source>
        <dbReference type="ARBA" id="ARBA00008857"/>
    </source>
</evidence>
<dbReference type="GO" id="GO:0006310">
    <property type="term" value="P:DNA recombination"/>
    <property type="evidence" value="ECO:0007669"/>
    <property type="project" value="UniProtKB-KW"/>
</dbReference>
<dbReference type="InterPro" id="IPR011010">
    <property type="entry name" value="DNA_brk_join_enz"/>
</dbReference>
<dbReference type="InterPro" id="IPR050808">
    <property type="entry name" value="Phage_Integrase"/>
</dbReference>
<dbReference type="Proteomes" id="UP000260665">
    <property type="component" value="Unassembled WGS sequence"/>
</dbReference>